<reference evidence="2" key="1">
    <citation type="submission" date="2016-10" db="EMBL/GenBank/DDBJ databases">
        <authorList>
            <person name="Varghese N."/>
            <person name="Submissions S."/>
        </authorList>
    </citation>
    <scope>NUCLEOTIDE SEQUENCE [LARGE SCALE GENOMIC DNA]</scope>
    <source>
        <strain evidence="2">LMG 26031</strain>
    </source>
</reference>
<keyword evidence="2" id="KW-1185">Reference proteome</keyword>
<protein>
    <submittedName>
        <fullName evidence="1">Uncharacterized protein</fullName>
    </submittedName>
</protein>
<gene>
    <name evidence="1" type="ORF">SAMN05192539_104854</name>
</gene>
<dbReference type="Proteomes" id="UP000198866">
    <property type="component" value="Unassembled WGS sequence"/>
</dbReference>
<organism evidence="1 2">
    <name type="scientific">Paraburkholderia diazotrophica</name>
    <dbReference type="NCBI Taxonomy" id="667676"/>
    <lineage>
        <taxon>Bacteria</taxon>
        <taxon>Pseudomonadati</taxon>
        <taxon>Pseudomonadota</taxon>
        <taxon>Betaproteobacteria</taxon>
        <taxon>Burkholderiales</taxon>
        <taxon>Burkholderiaceae</taxon>
        <taxon>Paraburkholderia</taxon>
    </lineage>
</organism>
<sequence length="58" mass="6388">MHDLSIGSEEELVALDLLALQSSDYLLRVVHWPSTPGNGALRQRMPPVLAALPFYVLS</sequence>
<evidence type="ECO:0000313" key="2">
    <source>
        <dbReference type="Proteomes" id="UP000198866"/>
    </source>
</evidence>
<dbReference type="AlphaFoldDB" id="A0A1H7EF16"/>
<accession>A0A1H7EF16</accession>
<evidence type="ECO:0000313" key="1">
    <source>
        <dbReference type="EMBL" id="SEK10642.1"/>
    </source>
</evidence>
<dbReference type="RefSeq" id="WP_177200583.1">
    <property type="nucleotide sequence ID" value="NZ_FNYE01000048.1"/>
</dbReference>
<proteinExistence type="predicted"/>
<name>A0A1H7EF16_9BURK</name>
<dbReference type="EMBL" id="FNYE01000048">
    <property type="protein sequence ID" value="SEK10642.1"/>
    <property type="molecule type" value="Genomic_DNA"/>
</dbReference>